<organism evidence="1 2">
    <name type="scientific">Tetranychus urticae</name>
    <name type="common">Two-spotted spider mite</name>
    <dbReference type="NCBI Taxonomy" id="32264"/>
    <lineage>
        <taxon>Eukaryota</taxon>
        <taxon>Metazoa</taxon>
        <taxon>Ecdysozoa</taxon>
        <taxon>Arthropoda</taxon>
        <taxon>Chelicerata</taxon>
        <taxon>Arachnida</taxon>
        <taxon>Acari</taxon>
        <taxon>Acariformes</taxon>
        <taxon>Trombidiformes</taxon>
        <taxon>Prostigmata</taxon>
        <taxon>Eleutherengona</taxon>
        <taxon>Raphignathae</taxon>
        <taxon>Tetranychoidea</taxon>
        <taxon>Tetranychidae</taxon>
        <taxon>Tetranychus</taxon>
    </lineage>
</organism>
<sequence>MCNSTINFEDKSSRFDEFCSAIFFLAQENHLNHIEYFWNNVT</sequence>
<dbReference type="EnsemblMetazoa" id="tetur31g01670.1">
    <property type="protein sequence ID" value="tetur31g01670.1"/>
    <property type="gene ID" value="tetur31g01670"/>
</dbReference>
<accession>T1L1G4</accession>
<dbReference type="AlphaFoldDB" id="T1L1G4"/>
<keyword evidence="2" id="KW-1185">Reference proteome</keyword>
<reference evidence="2" key="1">
    <citation type="submission" date="2011-08" db="EMBL/GenBank/DDBJ databases">
        <authorList>
            <person name="Rombauts S."/>
        </authorList>
    </citation>
    <scope>NUCLEOTIDE SEQUENCE</scope>
    <source>
        <strain evidence="2">London</strain>
    </source>
</reference>
<evidence type="ECO:0000313" key="2">
    <source>
        <dbReference type="Proteomes" id="UP000015104"/>
    </source>
</evidence>
<proteinExistence type="predicted"/>
<dbReference type="EMBL" id="CAEY01000898">
    <property type="status" value="NOT_ANNOTATED_CDS"/>
    <property type="molecule type" value="Genomic_DNA"/>
</dbReference>
<reference evidence="1" key="2">
    <citation type="submission" date="2015-06" db="UniProtKB">
        <authorList>
            <consortium name="EnsemblMetazoa"/>
        </authorList>
    </citation>
    <scope>IDENTIFICATION</scope>
</reference>
<evidence type="ECO:0000313" key="1">
    <source>
        <dbReference type="EnsemblMetazoa" id="tetur31g01670.1"/>
    </source>
</evidence>
<protein>
    <submittedName>
        <fullName evidence="1">Uncharacterized protein</fullName>
    </submittedName>
</protein>
<dbReference type="Proteomes" id="UP000015104">
    <property type="component" value="Unassembled WGS sequence"/>
</dbReference>
<name>T1L1G4_TETUR</name>
<dbReference type="HOGENOM" id="CLU_3261169_0_0_1"/>